<name>A0A4Y2FNY7_ARAVE</name>
<dbReference type="InterPro" id="IPR045478">
    <property type="entry name" value="Exportin-5_C"/>
</dbReference>
<protein>
    <recommendedName>
        <fullName evidence="1">Exportin-5 C-terminal domain-containing protein</fullName>
    </recommendedName>
</protein>
<dbReference type="InterPro" id="IPR011989">
    <property type="entry name" value="ARM-like"/>
</dbReference>
<dbReference type="Pfam" id="PF19273">
    <property type="entry name" value="Exportin-5"/>
    <property type="match status" value="1"/>
</dbReference>
<proteinExistence type="predicted"/>
<dbReference type="Gene3D" id="1.25.10.10">
    <property type="entry name" value="Leucine-rich Repeat Variant"/>
    <property type="match status" value="1"/>
</dbReference>
<evidence type="ECO:0000313" key="2">
    <source>
        <dbReference type="EMBL" id="GBM42891.1"/>
    </source>
</evidence>
<gene>
    <name evidence="2" type="ORF">AVEN_240825_1</name>
</gene>
<feature type="domain" description="Exportin-5 C-terminal" evidence="1">
    <location>
        <begin position="13"/>
        <end position="160"/>
    </location>
</feature>
<sequence>MSVLAGLCPFMLQKLNAVWEKFKNKYGTCVNYEDKLTENEEIIEDQLHRTLSREYISFLVELMTKQDTCSVNENTMESDKKDTSNGHAKGLTELGTKILQTESVRPIFICTAFDSLRWLDTTTNIKAIQLSELVFNKILEDGLIQQIQEADYLLQSVLYGLVWEVDMGKVGPKTCIALGTPTELYPALFKSD</sequence>
<keyword evidence="3" id="KW-1185">Reference proteome</keyword>
<dbReference type="OrthoDB" id="6421320at2759"/>
<dbReference type="Proteomes" id="UP000499080">
    <property type="component" value="Unassembled WGS sequence"/>
</dbReference>
<dbReference type="EMBL" id="BGPR01001009">
    <property type="protein sequence ID" value="GBM42891.1"/>
    <property type="molecule type" value="Genomic_DNA"/>
</dbReference>
<evidence type="ECO:0000313" key="3">
    <source>
        <dbReference type="Proteomes" id="UP000499080"/>
    </source>
</evidence>
<dbReference type="AlphaFoldDB" id="A0A4Y2FNY7"/>
<reference evidence="2 3" key="1">
    <citation type="journal article" date="2019" name="Sci. Rep.">
        <title>Orb-weaving spider Araneus ventricosus genome elucidates the spidroin gene catalogue.</title>
        <authorList>
            <person name="Kono N."/>
            <person name="Nakamura H."/>
            <person name="Ohtoshi R."/>
            <person name="Moran D.A.P."/>
            <person name="Shinohara A."/>
            <person name="Yoshida Y."/>
            <person name="Fujiwara M."/>
            <person name="Mori M."/>
            <person name="Tomita M."/>
            <person name="Arakawa K."/>
        </authorList>
    </citation>
    <scope>NUCLEOTIDE SEQUENCE [LARGE SCALE GENOMIC DNA]</scope>
</reference>
<organism evidence="2 3">
    <name type="scientific">Araneus ventricosus</name>
    <name type="common">Orbweaver spider</name>
    <name type="synonym">Epeira ventricosa</name>
    <dbReference type="NCBI Taxonomy" id="182803"/>
    <lineage>
        <taxon>Eukaryota</taxon>
        <taxon>Metazoa</taxon>
        <taxon>Ecdysozoa</taxon>
        <taxon>Arthropoda</taxon>
        <taxon>Chelicerata</taxon>
        <taxon>Arachnida</taxon>
        <taxon>Araneae</taxon>
        <taxon>Araneomorphae</taxon>
        <taxon>Entelegynae</taxon>
        <taxon>Araneoidea</taxon>
        <taxon>Araneidae</taxon>
        <taxon>Araneus</taxon>
    </lineage>
</organism>
<evidence type="ECO:0000259" key="1">
    <source>
        <dbReference type="Pfam" id="PF19273"/>
    </source>
</evidence>
<accession>A0A4Y2FNY7</accession>
<comment type="caution">
    <text evidence="2">The sequence shown here is derived from an EMBL/GenBank/DDBJ whole genome shotgun (WGS) entry which is preliminary data.</text>
</comment>